<evidence type="ECO:0000313" key="4">
    <source>
        <dbReference type="EMBL" id="CAG2248958.1"/>
    </source>
</evidence>
<dbReference type="OrthoDB" id="10064229at2759"/>
<evidence type="ECO:0000256" key="2">
    <source>
        <dbReference type="ARBA" id="ARBA00023172"/>
    </source>
</evidence>
<protein>
    <recommendedName>
        <fullName evidence="3">Tyr recombinase domain-containing protein</fullName>
    </recommendedName>
</protein>
<evidence type="ECO:0000313" key="5">
    <source>
        <dbReference type="Proteomes" id="UP000683360"/>
    </source>
</evidence>
<organism evidence="4 5">
    <name type="scientific">Mytilus edulis</name>
    <name type="common">Blue mussel</name>
    <dbReference type="NCBI Taxonomy" id="6550"/>
    <lineage>
        <taxon>Eukaryota</taxon>
        <taxon>Metazoa</taxon>
        <taxon>Spiralia</taxon>
        <taxon>Lophotrochozoa</taxon>
        <taxon>Mollusca</taxon>
        <taxon>Bivalvia</taxon>
        <taxon>Autobranchia</taxon>
        <taxon>Pteriomorphia</taxon>
        <taxon>Mytilida</taxon>
        <taxon>Mytiloidea</taxon>
        <taxon>Mytilidae</taxon>
        <taxon>Mytilinae</taxon>
        <taxon>Mytilus</taxon>
    </lineage>
</organism>
<dbReference type="InterPro" id="IPR002104">
    <property type="entry name" value="Integrase_catalytic"/>
</dbReference>
<evidence type="ECO:0000256" key="1">
    <source>
        <dbReference type="ARBA" id="ARBA00023125"/>
    </source>
</evidence>
<dbReference type="InterPro" id="IPR010998">
    <property type="entry name" value="Integrase_recombinase_N"/>
</dbReference>
<dbReference type="Proteomes" id="UP000683360">
    <property type="component" value="Unassembled WGS sequence"/>
</dbReference>
<keyword evidence="1" id="KW-0238">DNA-binding</keyword>
<dbReference type="PANTHER" id="PTHR35617">
    <property type="entry name" value="PHAGE_INTEGRASE DOMAIN-CONTAINING PROTEIN"/>
    <property type="match status" value="1"/>
</dbReference>
<dbReference type="SUPFAM" id="SSF56672">
    <property type="entry name" value="DNA/RNA polymerases"/>
    <property type="match status" value="1"/>
</dbReference>
<dbReference type="EMBL" id="CAJPWZ010002953">
    <property type="protein sequence ID" value="CAG2248958.1"/>
    <property type="molecule type" value="Genomic_DNA"/>
</dbReference>
<sequence>MLRNLLHSLGFLVNKEKSVFIPTQRIIFLGYLIDSVQFKVFLTEEKIQKILKSANKIYSLYNPVIREVSSLIGLFTSASCAVLLAPIFHRYLDIEKTLALSKNNDNYDGIMSLSENSRNEILWWIKNVDRNEGKSISFGTPTEYIETDASKIGWGAVYGKNKTQGRWMKSESISHINILELLAIKYAFFSLGKNISNSHICIKSDSSTAVQYINNMGGSVVALLEVYHSKNFEQGRRGTGENGFNDSSNMAIPTLVSKIIELFGRLSCYSPFLSRSFKTCTQQSKAPAKHEKVIPSRLCSIRHSLQKKGISKSARNIITQSWRVSTSRQYEYSWRKWYLWCNTQKINTTSPNEVQVLNFLARLYDDGKSYSCINMNKCSIGQTLASIGCNTVINSNLISRFMKGIFNARPPLPKYSITWDVGKVVRYLETLFPLESLSLKMLTLKIATLLALTTAQRAQTLTNLNLNYMETSSKTVVFTMNCLQKTDRIGRINQNITLDTYKKKELCPVYTLKYYLKATKKLRKDDYLLVSFRTWRKISTSTLARWLKIVLTSSGIDVTKFQAHSFRGASTSAAFSAGITLDTIMKTANWKSAKTFKKFYLREVEAKRGVKTDGITHDDAVQLLKSGGPVTLMVTQGKIDGITHDDAVQLLKSGGPVTLMVTQGKIDGITHDDAVQLLKSGGPVTLMVTQGKIDGITHDDAVQLLKSGGPVTLMVIQGKLVGLIYDNAVQLLKSGGQLPNGNSR</sequence>
<keyword evidence="2" id="KW-0233">DNA recombination</keyword>
<evidence type="ECO:0000259" key="3">
    <source>
        <dbReference type="PROSITE" id="PS51898"/>
    </source>
</evidence>
<dbReference type="PANTHER" id="PTHR35617:SF3">
    <property type="entry name" value="CORE-BINDING (CB) DOMAIN-CONTAINING PROTEIN"/>
    <property type="match status" value="1"/>
</dbReference>
<dbReference type="Gene3D" id="1.10.150.130">
    <property type="match status" value="1"/>
</dbReference>
<keyword evidence="5" id="KW-1185">Reference proteome</keyword>
<proteinExistence type="predicted"/>
<dbReference type="AlphaFoldDB" id="A0A8S3V252"/>
<dbReference type="GO" id="GO:0003677">
    <property type="term" value="F:DNA binding"/>
    <property type="evidence" value="ECO:0007669"/>
    <property type="project" value="UniProtKB-KW"/>
</dbReference>
<dbReference type="GO" id="GO:0006310">
    <property type="term" value="P:DNA recombination"/>
    <property type="evidence" value="ECO:0007669"/>
    <property type="project" value="UniProtKB-KW"/>
</dbReference>
<dbReference type="InterPro" id="IPR011010">
    <property type="entry name" value="DNA_brk_join_enz"/>
</dbReference>
<dbReference type="CDD" id="cd09275">
    <property type="entry name" value="RNase_HI_RT_DIRS1"/>
    <property type="match status" value="1"/>
</dbReference>
<name>A0A8S3V252_MYTED</name>
<gene>
    <name evidence="4" type="ORF">MEDL_60773</name>
</gene>
<dbReference type="GO" id="GO:0015074">
    <property type="term" value="P:DNA integration"/>
    <property type="evidence" value="ECO:0007669"/>
    <property type="project" value="InterPro"/>
</dbReference>
<dbReference type="Gene3D" id="1.10.443.10">
    <property type="entry name" value="Intergrase catalytic core"/>
    <property type="match status" value="1"/>
</dbReference>
<dbReference type="InterPro" id="IPR013762">
    <property type="entry name" value="Integrase-like_cat_sf"/>
</dbReference>
<dbReference type="PROSITE" id="PS51898">
    <property type="entry name" value="TYR_RECOMBINASE"/>
    <property type="match status" value="1"/>
</dbReference>
<dbReference type="SUPFAM" id="SSF56349">
    <property type="entry name" value="DNA breaking-rejoining enzymes"/>
    <property type="match status" value="1"/>
</dbReference>
<accession>A0A8S3V252</accession>
<comment type="caution">
    <text evidence="4">The sequence shown here is derived from an EMBL/GenBank/DDBJ whole genome shotgun (WGS) entry which is preliminary data.</text>
</comment>
<dbReference type="InterPro" id="IPR043502">
    <property type="entry name" value="DNA/RNA_pol_sf"/>
</dbReference>
<dbReference type="Pfam" id="PF00589">
    <property type="entry name" value="Phage_integrase"/>
    <property type="match status" value="1"/>
</dbReference>
<reference evidence="4" key="1">
    <citation type="submission" date="2021-03" db="EMBL/GenBank/DDBJ databases">
        <authorList>
            <person name="Bekaert M."/>
        </authorList>
    </citation>
    <scope>NUCLEOTIDE SEQUENCE</scope>
</reference>
<feature type="domain" description="Tyr recombinase" evidence="3">
    <location>
        <begin position="411"/>
        <end position="614"/>
    </location>
</feature>